<dbReference type="EMBL" id="AP035768">
    <property type="protein sequence ID" value="BFO15242.1"/>
    <property type="molecule type" value="Genomic_DNA"/>
</dbReference>
<gene>
    <name evidence="2" type="ORF">SHKM778_16300</name>
</gene>
<sequence>MASRAVTGSLPRAEVRALAALTDGATRWVDRFHQGTWTDCLTLIRKEGAHALLTHVRTLERTTPPRPGKTHDDATVIYTELPHTT</sequence>
<accession>A0AAT9HCU9</accession>
<organism evidence="2">
    <name type="scientific">Streptomyces haneummycinicus</name>
    <dbReference type="NCBI Taxonomy" id="3074435"/>
    <lineage>
        <taxon>Bacteria</taxon>
        <taxon>Bacillati</taxon>
        <taxon>Actinomycetota</taxon>
        <taxon>Actinomycetes</taxon>
        <taxon>Kitasatosporales</taxon>
        <taxon>Streptomycetaceae</taxon>
        <taxon>Streptomyces</taxon>
    </lineage>
</organism>
<name>A0AAT9HCU9_9ACTN</name>
<dbReference type="AlphaFoldDB" id="A0AAT9HCU9"/>
<protein>
    <submittedName>
        <fullName evidence="2">Uncharacterized protein</fullName>
    </submittedName>
</protein>
<reference evidence="2" key="2">
    <citation type="submission" date="2024-07" db="EMBL/GenBank/DDBJ databases">
        <title>Streptomyces haneummycinica sp. nov., a new antibiotic-producing actinobacterium isolated from marine sediment.</title>
        <authorList>
            <person name="Uemura M."/>
            <person name="Hamada M."/>
            <person name="Hirano S."/>
            <person name="Kobayashi K."/>
            <person name="Ohshiro T."/>
            <person name="Kobayashi T."/>
            <person name="Terahara T."/>
        </authorList>
    </citation>
    <scope>NUCLEOTIDE SEQUENCE</scope>
    <source>
        <strain evidence="2">KM77-8</strain>
    </source>
</reference>
<reference evidence="2" key="1">
    <citation type="submission" date="2024-06" db="EMBL/GenBank/DDBJ databases">
        <authorList>
            <consortium name="consrtm"/>
            <person name="Uemura M."/>
            <person name="Terahara T."/>
        </authorList>
    </citation>
    <scope>NUCLEOTIDE SEQUENCE</scope>
    <source>
        <strain evidence="2">KM77-8</strain>
    </source>
</reference>
<proteinExistence type="predicted"/>
<feature type="region of interest" description="Disordered" evidence="1">
    <location>
        <begin position="61"/>
        <end position="85"/>
    </location>
</feature>
<evidence type="ECO:0000313" key="2">
    <source>
        <dbReference type="EMBL" id="BFO15242.1"/>
    </source>
</evidence>
<evidence type="ECO:0000256" key="1">
    <source>
        <dbReference type="SAM" id="MobiDB-lite"/>
    </source>
</evidence>